<feature type="domain" description="Acetyl-CoA dehydrogenase-like C-terminal" evidence="9">
    <location>
        <begin position="464"/>
        <end position="589"/>
    </location>
</feature>
<evidence type="ECO:0000313" key="11">
    <source>
        <dbReference type="EMBL" id="WKW14338.1"/>
    </source>
</evidence>
<dbReference type="GO" id="GO:0016627">
    <property type="term" value="F:oxidoreductase activity, acting on the CH-CH group of donors"/>
    <property type="evidence" value="ECO:0007669"/>
    <property type="project" value="InterPro"/>
</dbReference>
<dbReference type="InterPro" id="IPR009100">
    <property type="entry name" value="AcylCoA_DH/oxidase_NM_dom_sf"/>
</dbReference>
<dbReference type="Proteomes" id="UP001229955">
    <property type="component" value="Chromosome"/>
</dbReference>
<accession>A0AA49Q6D3</accession>
<dbReference type="AlphaFoldDB" id="A0AA49Q6D3"/>
<dbReference type="Pfam" id="PF02770">
    <property type="entry name" value="Acyl-CoA_dh_M"/>
    <property type="match status" value="1"/>
</dbReference>
<dbReference type="RefSeq" id="WP_367887126.1">
    <property type="nucleotide sequence ID" value="NZ_CP130612.1"/>
</dbReference>
<keyword evidence="12" id="KW-1185">Reference proteome</keyword>
<keyword evidence="5" id="KW-0560">Oxidoreductase</keyword>
<evidence type="ECO:0000259" key="6">
    <source>
        <dbReference type="Pfam" id="PF00441"/>
    </source>
</evidence>
<gene>
    <name evidence="10" type="ORF">Strain138_000678</name>
    <name evidence="11" type="ORF">Strain318_000678</name>
</gene>
<dbReference type="PANTHER" id="PTHR42803">
    <property type="entry name" value="ACYL-COA DEHYDROGENASE"/>
    <property type="match status" value="1"/>
</dbReference>
<dbReference type="InterPro" id="IPR046373">
    <property type="entry name" value="Acyl-CoA_Oxase/DH_mid-dom_sf"/>
</dbReference>
<evidence type="ECO:0000259" key="9">
    <source>
        <dbReference type="Pfam" id="PF12806"/>
    </source>
</evidence>
<dbReference type="Gene3D" id="1.20.140.10">
    <property type="entry name" value="Butyryl-CoA Dehydrogenase, subunit A, domain 3"/>
    <property type="match status" value="1"/>
</dbReference>
<keyword evidence="3 5" id="KW-0285">Flavoprotein</keyword>
<comment type="similarity">
    <text evidence="2 5">Belongs to the acyl-CoA dehydrogenase family.</text>
</comment>
<dbReference type="PANTHER" id="PTHR42803:SF3">
    <property type="entry name" value="ACYL-COA DEHYDROGENASE-RELATED"/>
    <property type="match status" value="1"/>
</dbReference>
<reference evidence="11" key="1">
    <citation type="submission" date="2023-07" db="EMBL/GenBank/DDBJ databases">
        <authorList>
            <person name="Haufschild T."/>
            <person name="Kallscheuer N."/>
            <person name="Hammer J."/>
            <person name="Kohn T."/>
            <person name="Kabuu M."/>
            <person name="Jogler M."/>
            <person name="Wohfarth N."/>
            <person name="Heuer A."/>
            <person name="Rohde M."/>
            <person name="van Teeseling M.C.F."/>
            <person name="Jogler C."/>
        </authorList>
    </citation>
    <scope>NUCLEOTIDE SEQUENCE</scope>
    <source>
        <strain evidence="10">Strain 138</strain>
        <strain evidence="11">Strain 318</strain>
    </source>
</reference>
<dbReference type="InterPro" id="IPR037069">
    <property type="entry name" value="AcylCoA_DH/ox_N_sf"/>
</dbReference>
<dbReference type="Pfam" id="PF00441">
    <property type="entry name" value="Acyl-CoA_dh_1"/>
    <property type="match status" value="1"/>
</dbReference>
<dbReference type="InterPro" id="IPR009075">
    <property type="entry name" value="AcylCo_DH/oxidase_C"/>
</dbReference>
<dbReference type="InterPro" id="IPR013786">
    <property type="entry name" value="AcylCoA_DH/ox_N"/>
</dbReference>
<organism evidence="11 12">
    <name type="scientific">Pseudogemmatithrix spongiicola</name>
    <dbReference type="NCBI Taxonomy" id="3062599"/>
    <lineage>
        <taxon>Bacteria</taxon>
        <taxon>Pseudomonadati</taxon>
        <taxon>Gemmatimonadota</taxon>
        <taxon>Gemmatimonadia</taxon>
        <taxon>Gemmatimonadales</taxon>
        <taxon>Gemmatimonadaceae</taxon>
        <taxon>Pseudogemmatithrix</taxon>
    </lineage>
</organism>
<accession>A0AA49Q429</accession>
<comment type="cofactor">
    <cofactor evidence="1 5">
        <name>FAD</name>
        <dbReference type="ChEBI" id="CHEBI:57692"/>
    </cofactor>
</comment>
<dbReference type="KEGG" id="pspc:Strain318_000678"/>
<keyword evidence="4 5" id="KW-0274">FAD</keyword>
<dbReference type="InterPro" id="IPR036250">
    <property type="entry name" value="AcylCo_DH-like_C"/>
</dbReference>
<evidence type="ECO:0000256" key="2">
    <source>
        <dbReference type="ARBA" id="ARBA00009347"/>
    </source>
</evidence>
<feature type="domain" description="Acyl-CoA oxidase/dehydrogenase middle" evidence="7">
    <location>
        <begin position="158"/>
        <end position="261"/>
    </location>
</feature>
<evidence type="ECO:0000259" key="7">
    <source>
        <dbReference type="Pfam" id="PF02770"/>
    </source>
</evidence>
<proteinExistence type="inferred from homology"/>
<dbReference type="EMBL" id="CP130612">
    <property type="protein sequence ID" value="WKW11428.1"/>
    <property type="molecule type" value="Genomic_DNA"/>
</dbReference>
<dbReference type="InterPro" id="IPR006091">
    <property type="entry name" value="Acyl-CoA_Oxase/DH_mid-dom"/>
</dbReference>
<dbReference type="InterPro" id="IPR025878">
    <property type="entry name" value="Acyl-CoA_dh-like_C_dom"/>
</dbReference>
<dbReference type="EMBL" id="CP130613">
    <property type="protein sequence ID" value="WKW14338.1"/>
    <property type="molecule type" value="Genomic_DNA"/>
</dbReference>
<dbReference type="SUPFAM" id="SSF56645">
    <property type="entry name" value="Acyl-CoA dehydrogenase NM domain-like"/>
    <property type="match status" value="1"/>
</dbReference>
<dbReference type="Gene3D" id="1.10.540.10">
    <property type="entry name" value="Acyl-CoA dehydrogenase/oxidase, N-terminal domain"/>
    <property type="match status" value="1"/>
</dbReference>
<evidence type="ECO:0000259" key="8">
    <source>
        <dbReference type="Pfam" id="PF02771"/>
    </source>
</evidence>
<evidence type="ECO:0000256" key="5">
    <source>
        <dbReference type="RuleBase" id="RU362125"/>
    </source>
</evidence>
<feature type="domain" description="Acyl-CoA dehydrogenase/oxidase C-terminal" evidence="6">
    <location>
        <begin position="281"/>
        <end position="446"/>
    </location>
</feature>
<dbReference type="InterPro" id="IPR052166">
    <property type="entry name" value="Diverse_Acyl-CoA_DH"/>
</dbReference>
<dbReference type="Pfam" id="PF12806">
    <property type="entry name" value="Acyl-CoA_dh_C"/>
    <property type="match status" value="1"/>
</dbReference>
<evidence type="ECO:0000256" key="3">
    <source>
        <dbReference type="ARBA" id="ARBA00022630"/>
    </source>
</evidence>
<dbReference type="Pfam" id="PF02771">
    <property type="entry name" value="Acyl-CoA_dh_N"/>
    <property type="match status" value="1"/>
</dbReference>
<dbReference type="SUPFAM" id="SSF47203">
    <property type="entry name" value="Acyl-CoA dehydrogenase C-terminal domain-like"/>
    <property type="match status" value="1"/>
</dbReference>
<dbReference type="GO" id="GO:0050660">
    <property type="term" value="F:flavin adenine dinucleotide binding"/>
    <property type="evidence" value="ECO:0007669"/>
    <property type="project" value="InterPro"/>
</dbReference>
<evidence type="ECO:0000256" key="4">
    <source>
        <dbReference type="ARBA" id="ARBA00022827"/>
    </source>
</evidence>
<sequence length="594" mass="64213">MLKRRDLNFVLYELLGADALAERPRYAGQGREVYDAVLDTADGIAREFYAPNRKANDQQEPEVRDGRVWLQPGVKPAWDATAEAGIIASTHDEARGGLQLPHVIASAAIGHLEAANIGTASYPMLTAGASNLIAAFGNEDQKTRWLPPMLTGRFSGTMALTEPDAGSSLADLRTKAIPNADGTYRIEGTKIWISGGEHELTENIVHLVLARIEGAPSGTKGISLFIVPRRRVDAAGNPAGDNHVTLGGLIHKMGWRGTTSTLLNFGERGECFGELVGKPHHGLAYMFHMMNEARIGVGRAAMAMAYAAYHVGLEYAQQRRQGRLPGEKDPAKPPVTIIEHADIRRLLLTAKTAAEGSLHLILLCARLVDEQETGDEAARARATRLLEVLTPIAKTWPSIYGQEGISSALQVMGGYGYAREYDVEQLYRDNRLNQIHEGTNGIQALDLLGRKVVQEDGACFKALLDELQQLAAGATSAALAPLAAQLQGATQRMVAATQTLLPTMSKEPARGLANASVYLELVSRVVYGALWLRQAVVAEAALAAGASGDDRAFYEGKLQAAQFYFGFELPKHAVDADVLIRNEASAFEMRSAWF</sequence>
<evidence type="ECO:0000313" key="10">
    <source>
        <dbReference type="EMBL" id="WKW11428.1"/>
    </source>
</evidence>
<evidence type="ECO:0000313" key="12">
    <source>
        <dbReference type="Proteomes" id="UP001229955"/>
    </source>
</evidence>
<feature type="domain" description="Acyl-CoA dehydrogenase/oxidase N-terminal" evidence="8">
    <location>
        <begin position="36"/>
        <end position="152"/>
    </location>
</feature>
<protein>
    <submittedName>
        <fullName evidence="11">Acyl-CoA dehydrogenase</fullName>
    </submittedName>
</protein>
<evidence type="ECO:0000256" key="1">
    <source>
        <dbReference type="ARBA" id="ARBA00001974"/>
    </source>
</evidence>
<dbReference type="Gene3D" id="2.40.110.10">
    <property type="entry name" value="Butyryl-CoA Dehydrogenase, subunit A, domain 2"/>
    <property type="match status" value="1"/>
</dbReference>
<name>A0AA49Q6D3_9BACT</name>